<name>A0A5C7GM00_9FLAO</name>
<dbReference type="Proteomes" id="UP000321080">
    <property type="component" value="Unassembled WGS sequence"/>
</dbReference>
<dbReference type="InterPro" id="IPR036116">
    <property type="entry name" value="FN3_sf"/>
</dbReference>
<dbReference type="CDD" id="cd00063">
    <property type="entry name" value="FN3"/>
    <property type="match status" value="1"/>
</dbReference>
<dbReference type="SUPFAM" id="SSF49265">
    <property type="entry name" value="Fibronectin type III"/>
    <property type="match status" value="1"/>
</dbReference>
<accession>A0A5C7GM00</accession>
<evidence type="ECO:0000313" key="2">
    <source>
        <dbReference type="EMBL" id="TXG39536.1"/>
    </source>
</evidence>
<dbReference type="RefSeq" id="WP_147767106.1">
    <property type="nucleotide sequence ID" value="NZ_VRKQ01000008.1"/>
</dbReference>
<dbReference type="InterPro" id="IPR013783">
    <property type="entry name" value="Ig-like_fold"/>
</dbReference>
<evidence type="ECO:0000313" key="3">
    <source>
        <dbReference type="Proteomes" id="UP000321080"/>
    </source>
</evidence>
<dbReference type="SMART" id="SM00060">
    <property type="entry name" value="FN3"/>
    <property type="match status" value="2"/>
</dbReference>
<dbReference type="EMBL" id="VRKQ01000008">
    <property type="protein sequence ID" value="TXG39536.1"/>
    <property type="molecule type" value="Genomic_DNA"/>
</dbReference>
<feature type="domain" description="Fibronectin type-III" evidence="1">
    <location>
        <begin position="140"/>
        <end position="231"/>
    </location>
</feature>
<dbReference type="Gene3D" id="2.60.40.10">
    <property type="entry name" value="Immunoglobulins"/>
    <property type="match status" value="2"/>
</dbReference>
<evidence type="ECO:0000259" key="1">
    <source>
        <dbReference type="PROSITE" id="PS50853"/>
    </source>
</evidence>
<organism evidence="2 3">
    <name type="scientific">Seonamhaeicola maritimus</name>
    <dbReference type="NCBI Taxonomy" id="2591822"/>
    <lineage>
        <taxon>Bacteria</taxon>
        <taxon>Pseudomonadati</taxon>
        <taxon>Bacteroidota</taxon>
        <taxon>Flavobacteriia</taxon>
        <taxon>Flavobacteriales</taxon>
        <taxon>Flavobacteriaceae</taxon>
    </lineage>
</organism>
<comment type="caution">
    <text evidence="2">The sequence shown here is derived from an EMBL/GenBank/DDBJ whole genome shotgun (WGS) entry which is preliminary data.</text>
</comment>
<sequence>MKKSYLYITLFFGLILSCGGSDKDEIIEPENTAPTVPSIVYPLNNTLCVNNEVKFEWNSSIDAEGNRITYKIEVSENSSFSPLAYSETSFIDSKTISLTKGKAYYWRIKAVDSQYAESGYSSVSHFLTEGEGISNHIPFAPSLLAPALDSEIAGTSTTLSWSASDVDNDPLTFDVYLDTSAQPTTKVSENQSGTTFDVTGLSPASTYYFKVVVKDDKGGTSIGQVWSFATK</sequence>
<dbReference type="PROSITE" id="PS51257">
    <property type="entry name" value="PROKAR_LIPOPROTEIN"/>
    <property type="match status" value="1"/>
</dbReference>
<dbReference type="InterPro" id="IPR003961">
    <property type="entry name" value="FN3_dom"/>
</dbReference>
<dbReference type="AlphaFoldDB" id="A0A5C7GM00"/>
<gene>
    <name evidence="2" type="ORF">FUA22_06610</name>
</gene>
<dbReference type="PROSITE" id="PS50853">
    <property type="entry name" value="FN3"/>
    <property type="match status" value="1"/>
</dbReference>
<reference evidence="2 3" key="1">
    <citation type="submission" date="2019-08" db="EMBL/GenBank/DDBJ databases">
        <title>Seonamhaeicola sediminis sp. nov., isolated from marine sediment.</title>
        <authorList>
            <person name="Cao W.R."/>
        </authorList>
    </citation>
    <scope>NUCLEOTIDE SEQUENCE [LARGE SCALE GENOMIC DNA]</scope>
    <source>
        <strain evidence="2 3">1505</strain>
    </source>
</reference>
<dbReference type="Pfam" id="PF00041">
    <property type="entry name" value="fn3"/>
    <property type="match status" value="1"/>
</dbReference>
<dbReference type="OrthoDB" id="789771at2"/>
<protein>
    <submittedName>
        <fullName evidence="2">Fibronectin type III domain-containing protein</fullName>
    </submittedName>
</protein>
<keyword evidence="3" id="KW-1185">Reference proteome</keyword>
<proteinExistence type="predicted"/>